<dbReference type="PROSITE" id="PS51192">
    <property type="entry name" value="HELICASE_ATP_BIND_1"/>
    <property type="match status" value="1"/>
</dbReference>
<evidence type="ECO:0000256" key="6">
    <source>
        <dbReference type="ARBA" id="ARBA00022801"/>
    </source>
</evidence>
<dbReference type="Pfam" id="PF00271">
    <property type="entry name" value="Helicase_C"/>
    <property type="match status" value="1"/>
</dbReference>
<feature type="region of interest" description="Disordered" evidence="13">
    <location>
        <begin position="589"/>
        <end position="612"/>
    </location>
</feature>
<comment type="cofactor">
    <cofactor evidence="1">
        <name>Mg(2+)</name>
        <dbReference type="ChEBI" id="CHEBI:18420"/>
    </cofactor>
</comment>
<dbReference type="GO" id="GO:0051607">
    <property type="term" value="P:defense response to virus"/>
    <property type="evidence" value="ECO:0007669"/>
    <property type="project" value="UniProtKB-KW"/>
</dbReference>
<dbReference type="EMBL" id="PGCI01000188">
    <property type="protein sequence ID" value="PLW34916.1"/>
    <property type="molecule type" value="Genomic_DNA"/>
</dbReference>
<dbReference type="GO" id="GO:0030422">
    <property type="term" value="P:siRNA processing"/>
    <property type="evidence" value="ECO:0007669"/>
    <property type="project" value="TreeGrafter"/>
</dbReference>
<evidence type="ECO:0000256" key="7">
    <source>
        <dbReference type="ARBA" id="ARBA00022806"/>
    </source>
</evidence>
<dbReference type="Pfam" id="PF00270">
    <property type="entry name" value="DEAD"/>
    <property type="match status" value="1"/>
</dbReference>
<dbReference type="GO" id="GO:0005737">
    <property type="term" value="C:cytoplasm"/>
    <property type="evidence" value="ECO:0007669"/>
    <property type="project" value="TreeGrafter"/>
</dbReference>
<evidence type="ECO:0000256" key="3">
    <source>
        <dbReference type="ARBA" id="ARBA00022723"/>
    </source>
</evidence>
<dbReference type="InterPro" id="IPR036389">
    <property type="entry name" value="RNase_III_sf"/>
</dbReference>
<name>A0A2N5UAZ3_9BASI</name>
<dbReference type="SUPFAM" id="SSF52540">
    <property type="entry name" value="P-loop containing nucleoside triphosphate hydrolases"/>
    <property type="match status" value="1"/>
</dbReference>
<feature type="region of interest" description="Disordered" evidence="13">
    <location>
        <begin position="1361"/>
        <end position="1415"/>
    </location>
</feature>
<feature type="compositionally biased region" description="Polar residues" evidence="13">
    <location>
        <begin position="1566"/>
        <end position="1576"/>
    </location>
</feature>
<dbReference type="GO" id="GO:0046872">
    <property type="term" value="F:metal ion binding"/>
    <property type="evidence" value="ECO:0007669"/>
    <property type="project" value="UniProtKB-KW"/>
</dbReference>
<dbReference type="GO" id="GO:0005524">
    <property type="term" value="F:ATP binding"/>
    <property type="evidence" value="ECO:0007669"/>
    <property type="project" value="UniProtKB-KW"/>
</dbReference>
<feature type="domain" description="Dicer dsRNA-binding fold" evidence="18">
    <location>
        <begin position="503"/>
        <end position="598"/>
    </location>
</feature>
<keyword evidence="9" id="KW-0460">Magnesium</keyword>
<keyword evidence="14" id="KW-0812">Transmembrane</keyword>
<evidence type="ECO:0000256" key="11">
    <source>
        <dbReference type="ARBA" id="ARBA00025403"/>
    </source>
</evidence>
<evidence type="ECO:0000256" key="1">
    <source>
        <dbReference type="ARBA" id="ARBA00001946"/>
    </source>
</evidence>
<dbReference type="SMART" id="SM00487">
    <property type="entry name" value="DEXDc"/>
    <property type="match status" value="1"/>
</dbReference>
<feature type="compositionally biased region" description="Polar residues" evidence="13">
    <location>
        <begin position="1542"/>
        <end position="1559"/>
    </location>
</feature>
<keyword evidence="14" id="KW-0472">Membrane</keyword>
<comment type="caution">
    <text evidence="19">The sequence shown here is derived from an EMBL/GenBank/DDBJ whole genome shotgun (WGS) entry which is preliminary data.</text>
</comment>
<dbReference type="Gene3D" id="3.40.50.300">
    <property type="entry name" value="P-loop containing nucleotide triphosphate hydrolases"/>
    <property type="match status" value="2"/>
</dbReference>
<evidence type="ECO:0000256" key="8">
    <source>
        <dbReference type="ARBA" id="ARBA00022840"/>
    </source>
</evidence>
<feature type="domain" description="RNase III" evidence="15">
    <location>
        <begin position="1080"/>
        <end position="1232"/>
    </location>
</feature>
<evidence type="ECO:0000259" key="17">
    <source>
        <dbReference type="PROSITE" id="PS51194"/>
    </source>
</evidence>
<evidence type="ECO:0000256" key="12">
    <source>
        <dbReference type="PROSITE-ProRule" id="PRU00657"/>
    </source>
</evidence>
<evidence type="ECO:0000256" key="4">
    <source>
        <dbReference type="ARBA" id="ARBA00022737"/>
    </source>
</evidence>
<dbReference type="PROSITE" id="PS51327">
    <property type="entry name" value="DICER_DSRBF"/>
    <property type="match status" value="1"/>
</dbReference>
<dbReference type="Pfam" id="PF03368">
    <property type="entry name" value="Dicer_dimer"/>
    <property type="match status" value="1"/>
</dbReference>
<keyword evidence="6" id="KW-0378">Hydrolase</keyword>
<evidence type="ECO:0000256" key="10">
    <source>
        <dbReference type="ARBA" id="ARBA00023118"/>
    </source>
</evidence>
<organism evidence="19 20">
    <name type="scientific">Puccinia coronata f. sp. avenae</name>
    <dbReference type="NCBI Taxonomy" id="200324"/>
    <lineage>
        <taxon>Eukaryota</taxon>
        <taxon>Fungi</taxon>
        <taxon>Dikarya</taxon>
        <taxon>Basidiomycota</taxon>
        <taxon>Pucciniomycotina</taxon>
        <taxon>Pucciniomycetes</taxon>
        <taxon>Pucciniales</taxon>
        <taxon>Pucciniaceae</taxon>
        <taxon>Puccinia</taxon>
    </lineage>
</organism>
<evidence type="ECO:0000259" key="15">
    <source>
        <dbReference type="PROSITE" id="PS50142"/>
    </source>
</evidence>
<dbReference type="InterPro" id="IPR027417">
    <property type="entry name" value="P-loop_NTPase"/>
</dbReference>
<feature type="compositionally biased region" description="Basic and acidic residues" evidence="13">
    <location>
        <begin position="589"/>
        <end position="608"/>
    </location>
</feature>
<keyword evidence="2" id="KW-0930">Antiviral protein</keyword>
<evidence type="ECO:0000259" key="18">
    <source>
        <dbReference type="PROSITE" id="PS51327"/>
    </source>
</evidence>
<reference evidence="19 20" key="1">
    <citation type="submission" date="2017-11" db="EMBL/GenBank/DDBJ databases">
        <title>De novo assembly and phasing of dikaryotic genomes from two isolates of Puccinia coronata f. sp. avenae, the causal agent of oat crown rust.</title>
        <authorList>
            <person name="Miller M.E."/>
            <person name="Zhang Y."/>
            <person name="Omidvar V."/>
            <person name="Sperschneider J."/>
            <person name="Schwessinger B."/>
            <person name="Raley C."/>
            <person name="Palmer J.M."/>
            <person name="Garnica D."/>
            <person name="Upadhyaya N."/>
            <person name="Rathjen J."/>
            <person name="Taylor J.M."/>
            <person name="Park R.F."/>
            <person name="Dodds P.N."/>
            <person name="Hirsch C.D."/>
            <person name="Kianian S.F."/>
            <person name="Figueroa M."/>
        </authorList>
    </citation>
    <scope>NUCLEOTIDE SEQUENCE [LARGE SCALE GENOMIC DNA]</scope>
    <source>
        <strain evidence="19">12SD80</strain>
    </source>
</reference>
<dbReference type="InterPro" id="IPR014001">
    <property type="entry name" value="Helicase_ATP-bd"/>
</dbReference>
<keyword evidence="8" id="KW-0067">ATP-binding</keyword>
<keyword evidence="10" id="KW-0051">Antiviral defense</keyword>
<evidence type="ECO:0000256" key="9">
    <source>
        <dbReference type="ARBA" id="ARBA00022842"/>
    </source>
</evidence>
<dbReference type="GO" id="GO:0003723">
    <property type="term" value="F:RNA binding"/>
    <property type="evidence" value="ECO:0007669"/>
    <property type="project" value="UniProtKB-UniRule"/>
</dbReference>
<dbReference type="Gene3D" id="3.30.160.380">
    <property type="entry name" value="Dicer dimerisation domain"/>
    <property type="match status" value="1"/>
</dbReference>
<evidence type="ECO:0000259" key="16">
    <source>
        <dbReference type="PROSITE" id="PS51192"/>
    </source>
</evidence>
<feature type="region of interest" description="Disordered" evidence="13">
    <location>
        <begin position="1459"/>
        <end position="1508"/>
    </location>
</feature>
<accession>A0A2N5UAZ3</accession>
<keyword evidence="7" id="KW-0347">Helicase</keyword>
<dbReference type="PANTHER" id="PTHR14950">
    <property type="entry name" value="DICER-RELATED"/>
    <property type="match status" value="1"/>
</dbReference>
<dbReference type="InterPro" id="IPR038248">
    <property type="entry name" value="Dicer_dimer_sf"/>
</dbReference>
<feature type="domain" description="Helicase C-terminal" evidence="17">
    <location>
        <begin position="309"/>
        <end position="491"/>
    </location>
</feature>
<dbReference type="Pfam" id="PF00636">
    <property type="entry name" value="Ribonuclease_3"/>
    <property type="match status" value="2"/>
</dbReference>
<dbReference type="InterPro" id="IPR011545">
    <property type="entry name" value="DEAD/DEAH_box_helicase_dom"/>
</dbReference>
<keyword evidence="3" id="KW-0479">Metal-binding</keyword>
<dbReference type="FunFam" id="3.40.50.300:FF:001669">
    <property type="entry name" value="Dicer-like protein 1"/>
    <property type="match status" value="1"/>
</dbReference>
<comment type="function">
    <text evidence="11">Dicer-like endonuclease involved in cleaving double-stranded RNA in the RNA interference (RNAi) pathway. Produces 21 to 25 bp dsRNAs (siRNAs) which target the selective destruction of homologous RNAs leading to sequence-specific suppression of gene expression, called post-transcriptional gene silencing (PTGS). Part of a broad host defense response against viral infection and transposons.</text>
</comment>
<evidence type="ECO:0000256" key="13">
    <source>
        <dbReference type="SAM" id="MobiDB-lite"/>
    </source>
</evidence>
<feature type="compositionally biased region" description="Polar residues" evidence="13">
    <location>
        <begin position="1363"/>
        <end position="1378"/>
    </location>
</feature>
<feature type="transmembrane region" description="Helical" evidence="14">
    <location>
        <begin position="1630"/>
        <end position="1650"/>
    </location>
</feature>
<proteinExistence type="inferred from homology"/>
<dbReference type="Gene3D" id="1.10.1520.10">
    <property type="entry name" value="Ribonuclease III domain"/>
    <property type="match status" value="2"/>
</dbReference>
<dbReference type="SMART" id="SM00535">
    <property type="entry name" value="RIBOc"/>
    <property type="match status" value="2"/>
</dbReference>
<dbReference type="CDD" id="cd00593">
    <property type="entry name" value="RIBOc"/>
    <property type="match status" value="2"/>
</dbReference>
<comment type="similarity">
    <text evidence="12">Belongs to the helicase family. Dicer subfamily.</text>
</comment>
<keyword evidence="5" id="KW-0547">Nucleotide-binding</keyword>
<dbReference type="PROSITE" id="PS50142">
    <property type="entry name" value="RNASE_3_2"/>
    <property type="match status" value="2"/>
</dbReference>
<keyword evidence="4" id="KW-0677">Repeat</keyword>
<dbReference type="InterPro" id="IPR001650">
    <property type="entry name" value="Helicase_C-like"/>
</dbReference>
<feature type="region of interest" description="Disordered" evidence="13">
    <location>
        <begin position="1542"/>
        <end position="1584"/>
    </location>
</feature>
<evidence type="ECO:0000256" key="2">
    <source>
        <dbReference type="ARBA" id="ARBA00022721"/>
    </source>
</evidence>
<dbReference type="FunFam" id="3.30.160.380:FF:000004">
    <property type="entry name" value="Dicer-like protein 1"/>
    <property type="match status" value="1"/>
</dbReference>
<dbReference type="SMART" id="SM00490">
    <property type="entry name" value="HELICc"/>
    <property type="match status" value="1"/>
</dbReference>
<dbReference type="SUPFAM" id="SSF69065">
    <property type="entry name" value="RNase III domain-like"/>
    <property type="match status" value="2"/>
</dbReference>
<feature type="compositionally biased region" description="Gly residues" evidence="13">
    <location>
        <begin position="1403"/>
        <end position="1412"/>
    </location>
</feature>
<dbReference type="CDD" id="cd18034">
    <property type="entry name" value="DEXHc_dicer"/>
    <property type="match status" value="1"/>
</dbReference>
<evidence type="ECO:0000313" key="20">
    <source>
        <dbReference type="Proteomes" id="UP000235392"/>
    </source>
</evidence>
<feature type="compositionally biased region" description="Basic residues" evidence="13">
    <location>
        <begin position="1461"/>
        <end position="1476"/>
    </location>
</feature>
<evidence type="ECO:0000256" key="5">
    <source>
        <dbReference type="ARBA" id="ARBA00022741"/>
    </source>
</evidence>
<sequence>MTQTFLAIPATSAALKQPTHASIDPLGSAKVPRLYQAELLEEAKKRNIIIRADTGTGKTLVALELISWTATRTKANLADHQIQAFLVPSRPLAYTGDLQPELWKIDKWHSELNEVDVIVSTPQIFYDLISKGYWKLEDVSLLIFDEAHNCRKNHVYNQIMRSHYHRLAKDPAIRRLPKILGLTASPIWDLKDLEKAENDVKSLQCALAAQICEVKRHTEDVTQHNFKPLEKIAYYEPPPDFQDLSHHPWEQIIQLLALHAIHKAILGFQSIYQELGIHQEQIHDLIKHLEPTVNIDDIPADQLSTKVLTLNKLLVDYKEKDDQRDFHCIVFVERRQHAQLLSILLERNAQLKGFIRPVPLTGHGASHETDLIGIKMDSKTQNKTVEKFRAGEHNLTIVTSVAEEGLDFRSCRVVIRFDLITSWKGYIQSRGRARARDSEYIVMLTPGQAHKYLAFCGKEEQVKIALYDRPEDELIEEGEVELTPQLICRLADGRDSILTYNAATSLLNDVCQLVPLDEFLPAAAPNYTMMCLGESFQCEVTLPPMAALDPSRRTFIGLEMPTKKDAKRSAAFEACKVLRELGVLNEHFLPEREDKSGPPRDADGRELETTPLSDQVEAIVPNVYGDYRTSVEIWLHPLSFPDDSSAGHSTIGFLCGRQLRIPEGLELYDHSLVDSRPLPIKIGQSRLMNWANDDASSNLKRLENFTLAVVQAAVNRKPYSGKLYFLVAPLLEDTCEIDWSLVDAPLLPLFDTADALRHSYIVVPMRNLSHRIFDRCESSGNLSVTSPTSLVPATPSMRDFCKKIAKFRSLGHFYKVVYDLPDEHLQGGTELVHLETTFQVSNNLSKSESQSCQPYRLLLPLSICKQTRIPRSLWKVFSYLPSLTRLLHDGLQTTFLFKRLELPTSAALLGIEALTPPGVGVPWDYQTLETVGDAFLKLATSVHIYLSHLRQGEGDMSHVRSKSVDNAYLRRKAVQAHLPGFILGQRFRVDRFRDAQSKDGKELANGNFSRKIPRRVLSDVVEALLGVGFFTGGISAGLKVETALDLCFGGTSTWSEREFNISFGTAAAKKTLKPSVRAGCEELQRQIGYVFKEPLLLVQALTHRSANSFVTNCYEREEWLGDAVIDMWIIEHAYKRFDQATAEELTLARAKIVSNGSLGFLAIKKLKLHELIMHHSENFQQVCAEAIEAIEPFTKIEQFFSDINNLFVVFDPPKILNDALEAIVGAVFIDSCFHLPTVYRALDRIFEDVTPSLSQLVARDPLSTMLRLRDQYQCTDLRRISTILHEPNPEGEDKEPISTKVCRIEFHGQEIASGRHKSSASVAEQRASLAAIQVLQQGGSAGTPTTESLWSRCQCRDKAASMAASSNSTENKPNQTPKKASKGVNRGTGRKSNSGCTKVSGSAGQGNGGNVVGGIEDSDIEELRPTNARIVEKRLMVGVAGDEVIVIEEVVIEEEEELLKGKKNRRKRALRDRRARAAQARLDEKQGAGPSDEALASREDARPASNGKASDVLIAQALQPIVIEDEDYDELEDDPSQLSEAAFTSTMSLQKNSREQTASVERVDQDPNSNRPAGTSRNKHSGCSLLHVPPHDLYDQPPRKKKQTTPYLIIIVIIIVAVFFNLMRPSFASAAFIILILIHIFKRLLSLFFLDTSVMRWVFLVWAEVYYISHQLL</sequence>
<evidence type="ECO:0008006" key="21">
    <source>
        <dbReference type="Google" id="ProtNLM"/>
    </source>
</evidence>
<dbReference type="GO" id="GO:0050688">
    <property type="term" value="P:regulation of defense response to virus"/>
    <property type="evidence" value="ECO:0007669"/>
    <property type="project" value="UniProtKB-KW"/>
</dbReference>
<feature type="domain" description="RNase III" evidence="15">
    <location>
        <begin position="893"/>
        <end position="1033"/>
    </location>
</feature>
<evidence type="ECO:0000256" key="14">
    <source>
        <dbReference type="SAM" id="Phobius"/>
    </source>
</evidence>
<protein>
    <recommendedName>
        <fullName evidence="21">Dicer-like protein 1</fullName>
    </recommendedName>
</protein>
<dbReference type="GO" id="GO:0004386">
    <property type="term" value="F:helicase activity"/>
    <property type="evidence" value="ECO:0007669"/>
    <property type="project" value="UniProtKB-KW"/>
</dbReference>
<dbReference type="GO" id="GO:0004525">
    <property type="term" value="F:ribonuclease III activity"/>
    <property type="evidence" value="ECO:0007669"/>
    <property type="project" value="InterPro"/>
</dbReference>
<dbReference type="PROSITE" id="PS51194">
    <property type="entry name" value="HELICASE_CTER"/>
    <property type="match status" value="1"/>
</dbReference>
<evidence type="ECO:0000313" key="19">
    <source>
        <dbReference type="EMBL" id="PLW34916.1"/>
    </source>
</evidence>
<feature type="domain" description="Helicase ATP-binding" evidence="16">
    <location>
        <begin position="39"/>
        <end position="204"/>
    </location>
</feature>
<keyword evidence="12" id="KW-0694">RNA-binding</keyword>
<dbReference type="PANTHER" id="PTHR14950:SF37">
    <property type="entry name" value="ENDORIBONUCLEASE DICER"/>
    <property type="match status" value="1"/>
</dbReference>
<dbReference type="InterPro" id="IPR000999">
    <property type="entry name" value="RNase_III_dom"/>
</dbReference>
<dbReference type="InterPro" id="IPR005034">
    <property type="entry name" value="Dicer_dimerisation"/>
</dbReference>
<keyword evidence="14" id="KW-1133">Transmembrane helix</keyword>
<feature type="transmembrane region" description="Helical" evidence="14">
    <location>
        <begin position="1605"/>
        <end position="1623"/>
    </location>
</feature>
<dbReference type="Proteomes" id="UP000235392">
    <property type="component" value="Unassembled WGS sequence"/>
</dbReference>
<dbReference type="FunFam" id="1.10.1520.10:FF:000033">
    <property type="entry name" value="Uncharacterized protein"/>
    <property type="match status" value="1"/>
</dbReference>
<gene>
    <name evidence="19" type="ORF">PCASD_14758</name>
</gene>
<dbReference type="GO" id="GO:0005634">
    <property type="term" value="C:nucleus"/>
    <property type="evidence" value="ECO:0007669"/>
    <property type="project" value="TreeGrafter"/>
</dbReference>